<gene>
    <name evidence="1" type="ORF">UFOVP468_39</name>
</gene>
<sequence>MAKKPVKAKLLKVPTQGRTGPPSPLTEEVAEYVCEELSSGIPLAQIARTLNVSYRVLYKWAKAHPLLGDEIELSRDLGADMIAIECLDISDGKKPLPGIPEGEQLGWAKNRIETRLKLLASWNSRYAPGFQVRHANAKGDGDAPSSAPIMSEILATLKARLEGTAAPLVIEASPDDIDGG</sequence>
<protein>
    <submittedName>
        <fullName evidence="1">Uncharacterized protein</fullName>
    </submittedName>
</protein>
<proteinExistence type="predicted"/>
<reference evidence="1" key="1">
    <citation type="submission" date="2020-04" db="EMBL/GenBank/DDBJ databases">
        <authorList>
            <person name="Chiriac C."/>
            <person name="Salcher M."/>
            <person name="Ghai R."/>
            <person name="Kavagutti S V."/>
        </authorList>
    </citation>
    <scope>NUCLEOTIDE SEQUENCE</scope>
</reference>
<dbReference type="SUPFAM" id="SSF46689">
    <property type="entry name" value="Homeodomain-like"/>
    <property type="match status" value="1"/>
</dbReference>
<evidence type="ECO:0000313" key="1">
    <source>
        <dbReference type="EMBL" id="CAB4144571.1"/>
    </source>
</evidence>
<dbReference type="Pfam" id="PF20901">
    <property type="entry name" value="Sf6_terminase"/>
    <property type="match status" value="1"/>
</dbReference>
<dbReference type="InterPro" id="IPR009057">
    <property type="entry name" value="Homeodomain-like_sf"/>
</dbReference>
<name>A0A6J5MEH1_9CAUD</name>
<dbReference type="Gene3D" id="1.10.10.60">
    <property type="entry name" value="Homeodomain-like"/>
    <property type="match status" value="1"/>
</dbReference>
<accession>A0A6J5MEH1</accession>
<dbReference type="InterPro" id="IPR048683">
    <property type="entry name" value="Sf6_terminase"/>
</dbReference>
<dbReference type="EMBL" id="LR796432">
    <property type="protein sequence ID" value="CAB4144571.1"/>
    <property type="molecule type" value="Genomic_DNA"/>
</dbReference>
<organism evidence="1">
    <name type="scientific">uncultured Caudovirales phage</name>
    <dbReference type="NCBI Taxonomy" id="2100421"/>
    <lineage>
        <taxon>Viruses</taxon>
        <taxon>Duplodnaviria</taxon>
        <taxon>Heunggongvirae</taxon>
        <taxon>Uroviricota</taxon>
        <taxon>Caudoviricetes</taxon>
        <taxon>Peduoviridae</taxon>
        <taxon>Maltschvirus</taxon>
        <taxon>Maltschvirus maltsch</taxon>
    </lineage>
</organism>